<feature type="transmembrane region" description="Helical" evidence="1">
    <location>
        <begin position="12"/>
        <end position="35"/>
    </location>
</feature>
<evidence type="ECO:0000259" key="2">
    <source>
        <dbReference type="Pfam" id="PF17881"/>
    </source>
</evidence>
<accession>A0ABN0ZU58</accession>
<proteinExistence type="predicted"/>
<name>A0ABN0ZU58_9BACI</name>
<dbReference type="Proteomes" id="UP001500740">
    <property type="component" value="Unassembled WGS sequence"/>
</dbReference>
<dbReference type="InterPro" id="IPR046350">
    <property type="entry name" value="Cystatin_sf"/>
</dbReference>
<organism evidence="3 4">
    <name type="scientific">Alkalibacillus silvisoli</name>
    <dbReference type="NCBI Taxonomy" id="392823"/>
    <lineage>
        <taxon>Bacteria</taxon>
        <taxon>Bacillati</taxon>
        <taxon>Bacillota</taxon>
        <taxon>Bacilli</taxon>
        <taxon>Bacillales</taxon>
        <taxon>Bacillaceae</taxon>
        <taxon>Alkalibacillus</taxon>
    </lineage>
</organism>
<comment type="caution">
    <text evidence="3">The sequence shown here is derived from an EMBL/GenBank/DDBJ whole genome shotgun (WGS) entry which is preliminary data.</text>
</comment>
<reference evidence="3 4" key="1">
    <citation type="journal article" date="2019" name="Int. J. Syst. Evol. Microbiol.">
        <title>The Global Catalogue of Microorganisms (GCM) 10K type strain sequencing project: providing services to taxonomists for standard genome sequencing and annotation.</title>
        <authorList>
            <consortium name="The Broad Institute Genomics Platform"/>
            <consortium name="The Broad Institute Genome Sequencing Center for Infectious Disease"/>
            <person name="Wu L."/>
            <person name="Ma J."/>
        </authorList>
    </citation>
    <scope>NUCLEOTIDE SEQUENCE [LARGE SCALE GENOMIC DNA]</scope>
    <source>
        <strain evidence="3 4">JCM 14193</strain>
    </source>
</reference>
<dbReference type="SUPFAM" id="SSF54403">
    <property type="entry name" value="Cystatin/monellin"/>
    <property type="match status" value="2"/>
</dbReference>
<dbReference type="Pfam" id="PF17881">
    <property type="entry name" value="TseB"/>
    <property type="match status" value="1"/>
</dbReference>
<evidence type="ECO:0000313" key="3">
    <source>
        <dbReference type="EMBL" id="GAA0459105.1"/>
    </source>
</evidence>
<evidence type="ECO:0000313" key="4">
    <source>
        <dbReference type="Proteomes" id="UP001500740"/>
    </source>
</evidence>
<gene>
    <name evidence="3" type="ORF">GCM10008935_12940</name>
</gene>
<dbReference type="Gene3D" id="3.10.450.40">
    <property type="match status" value="2"/>
</dbReference>
<dbReference type="InterPro" id="IPR041401">
    <property type="entry name" value="TseB-like_dom"/>
</dbReference>
<sequence length="172" mass="20478">MSLKKIFSNKIVVILFSVFALMMIIGVLVSSYFYYEIQGTHNDEQQTYINIALDYSPIETVEKDYAYNGEEDYTVVQGIDEDERYYTFVPKKEELNEDDVEWILEDEGITEEELISEWRKDCSNCKLLNVTPGIMNDQFIWELIYENENRMYFRTFLFETGELYDSISFNKN</sequence>
<evidence type="ECO:0000256" key="1">
    <source>
        <dbReference type="SAM" id="Phobius"/>
    </source>
</evidence>
<protein>
    <submittedName>
        <fullName evidence="3">DUF5590 domain-containing protein</fullName>
    </submittedName>
</protein>
<keyword evidence="1" id="KW-0812">Transmembrane</keyword>
<keyword evidence="1" id="KW-1133">Transmembrane helix</keyword>
<dbReference type="EMBL" id="BAAACZ010000009">
    <property type="protein sequence ID" value="GAA0459105.1"/>
    <property type="molecule type" value="Genomic_DNA"/>
</dbReference>
<keyword evidence="4" id="KW-1185">Reference proteome</keyword>
<feature type="domain" description="Cell wall elongation regulator TseB-like" evidence="2">
    <location>
        <begin position="49"/>
        <end position="90"/>
    </location>
</feature>
<keyword evidence="1" id="KW-0472">Membrane</keyword>